<keyword evidence="1" id="KW-0732">Signal</keyword>
<organism evidence="2 3">
    <name type="scientific">Xanthocytophaga flava</name>
    <dbReference type="NCBI Taxonomy" id="3048013"/>
    <lineage>
        <taxon>Bacteria</taxon>
        <taxon>Pseudomonadati</taxon>
        <taxon>Bacteroidota</taxon>
        <taxon>Cytophagia</taxon>
        <taxon>Cytophagales</taxon>
        <taxon>Rhodocytophagaceae</taxon>
        <taxon>Xanthocytophaga</taxon>
    </lineage>
</organism>
<evidence type="ECO:0000313" key="3">
    <source>
        <dbReference type="Proteomes" id="UP001241110"/>
    </source>
</evidence>
<evidence type="ECO:0000313" key="2">
    <source>
        <dbReference type="EMBL" id="MDJ1479093.1"/>
    </source>
</evidence>
<reference evidence="2" key="1">
    <citation type="submission" date="2023-05" db="EMBL/GenBank/DDBJ databases">
        <authorList>
            <person name="Zhang X."/>
        </authorList>
    </citation>
    <scope>NUCLEOTIDE SEQUENCE</scope>
    <source>
        <strain evidence="2">YF14B1</strain>
    </source>
</reference>
<dbReference type="RefSeq" id="WP_313974996.1">
    <property type="nucleotide sequence ID" value="NZ_JASJOS010000001.1"/>
</dbReference>
<sequence>MRSRYHTIVLVTILLFLLQSCSSEHKPHASFYYWKSTFRLSKTDSSYLAQLQVKQINVKFFDVDWNFEAGKALPVAEIRFTEQVPNELSIIPTIFITNRTMVQIPVSQVSDLATKITTKIRSIADSNHLSIKEIQLDCDWSGKSREKFFLLASLVKKNISRQSIQLSATIRLHQLKYIGRAGIPPVDKGILMFYNMGSLDGRGTDNSILDLNIARQYLRRLKDYPLPLDIALPIYQWVVLQREGQVINLLTNVSVEALHDTLHFKPITQKKFRVRESHYFHSLYLYRGDELRLEEISLSQLQESADLLNPIVNQSEPHILFYYLDEKNLTRYAPEDLQKVVNHFR</sequence>
<feature type="signal peptide" evidence="1">
    <location>
        <begin position="1"/>
        <end position="25"/>
    </location>
</feature>
<name>A0AAE3QM07_9BACT</name>
<evidence type="ECO:0000256" key="1">
    <source>
        <dbReference type="SAM" id="SignalP"/>
    </source>
</evidence>
<protein>
    <recommendedName>
        <fullName evidence="4">Lipoprotein</fullName>
    </recommendedName>
</protein>
<feature type="chain" id="PRO_5042238405" description="Lipoprotein" evidence="1">
    <location>
        <begin position="26"/>
        <end position="345"/>
    </location>
</feature>
<gene>
    <name evidence="2" type="ORF">QNI16_01280</name>
</gene>
<accession>A0AAE3QM07</accession>
<dbReference type="Proteomes" id="UP001241110">
    <property type="component" value="Unassembled WGS sequence"/>
</dbReference>
<evidence type="ECO:0008006" key="4">
    <source>
        <dbReference type="Google" id="ProtNLM"/>
    </source>
</evidence>
<comment type="caution">
    <text evidence="2">The sequence shown here is derived from an EMBL/GenBank/DDBJ whole genome shotgun (WGS) entry which is preliminary data.</text>
</comment>
<dbReference type="PROSITE" id="PS51257">
    <property type="entry name" value="PROKAR_LIPOPROTEIN"/>
    <property type="match status" value="1"/>
</dbReference>
<dbReference type="AlphaFoldDB" id="A0AAE3QM07"/>
<proteinExistence type="predicted"/>
<dbReference type="EMBL" id="JASJOS010000001">
    <property type="protein sequence ID" value="MDJ1479093.1"/>
    <property type="molecule type" value="Genomic_DNA"/>
</dbReference>